<dbReference type="STRING" id="1291764.GCA_001311235_01790"/>
<proteinExistence type="predicted"/>
<protein>
    <submittedName>
        <fullName evidence="2">Uncharacterized protein</fullName>
    </submittedName>
</protein>
<feature type="transmembrane region" description="Helical" evidence="1">
    <location>
        <begin position="48"/>
        <end position="69"/>
    </location>
</feature>
<reference evidence="2 3" key="1">
    <citation type="submission" date="2014-12" db="EMBL/GenBank/DDBJ databases">
        <title>Draft genome sequences of 10 type strains of Lactococcus.</title>
        <authorList>
            <person name="Sun Z."/>
            <person name="Zhong Z."/>
            <person name="Liu W."/>
            <person name="Zhang W."/>
            <person name="Zhang H."/>
        </authorList>
    </citation>
    <scope>NUCLEOTIDE SEQUENCE [LARGE SCALE GENOMIC DNA]</scope>
    <source>
        <strain evidence="2 3">JCM 16395</strain>
    </source>
</reference>
<accession>A0A2A5RKQ2</accession>
<organism evidence="2 3">
    <name type="scientific">Lactococcus fujiensis JCM 16395</name>
    <dbReference type="NCBI Taxonomy" id="1291764"/>
    <lineage>
        <taxon>Bacteria</taxon>
        <taxon>Bacillati</taxon>
        <taxon>Bacillota</taxon>
        <taxon>Bacilli</taxon>
        <taxon>Lactobacillales</taxon>
        <taxon>Streptococcaceae</taxon>
        <taxon>Lactococcus</taxon>
    </lineage>
</organism>
<evidence type="ECO:0000313" key="2">
    <source>
        <dbReference type="EMBL" id="PCR99781.1"/>
    </source>
</evidence>
<keyword evidence="1" id="KW-0472">Membrane</keyword>
<dbReference type="AlphaFoldDB" id="A0A2A5RKQ2"/>
<dbReference type="EMBL" id="JXJU01000006">
    <property type="protein sequence ID" value="PCR99781.1"/>
    <property type="molecule type" value="Genomic_DNA"/>
</dbReference>
<sequence length="72" mass="7953">MQNNFVTMLMLILGGLVFIGGGLYFILQKPTLEKKFVNRRTPLPLYGPIGKILGIFLLIIGLILFMSTLGAI</sequence>
<keyword evidence="1" id="KW-1133">Transmembrane helix</keyword>
<gene>
    <name evidence="2" type="ORF">RT41_GL001587</name>
</gene>
<evidence type="ECO:0000256" key="1">
    <source>
        <dbReference type="SAM" id="Phobius"/>
    </source>
</evidence>
<name>A0A2A5RKQ2_9LACT</name>
<keyword evidence="1" id="KW-0812">Transmembrane</keyword>
<keyword evidence="3" id="KW-1185">Reference proteome</keyword>
<evidence type="ECO:0000313" key="3">
    <source>
        <dbReference type="Proteomes" id="UP000218181"/>
    </source>
</evidence>
<dbReference type="Proteomes" id="UP000218181">
    <property type="component" value="Unassembled WGS sequence"/>
</dbReference>
<comment type="caution">
    <text evidence="2">The sequence shown here is derived from an EMBL/GenBank/DDBJ whole genome shotgun (WGS) entry which is preliminary data.</text>
</comment>
<dbReference type="RefSeq" id="WP_054639482.1">
    <property type="nucleotide sequence ID" value="NZ_JXJU01000006.1"/>
</dbReference>
<feature type="transmembrane region" description="Helical" evidence="1">
    <location>
        <begin position="6"/>
        <end position="27"/>
    </location>
</feature>